<evidence type="ECO:0000256" key="2">
    <source>
        <dbReference type="ARBA" id="ARBA00007533"/>
    </source>
</evidence>
<dbReference type="GO" id="GO:0042802">
    <property type="term" value="F:identical protein binding"/>
    <property type="evidence" value="ECO:0007669"/>
    <property type="project" value="TreeGrafter"/>
</dbReference>
<feature type="domain" description="Glutamine amidotransferase" evidence="10">
    <location>
        <begin position="27"/>
        <end position="97"/>
    </location>
</feature>
<protein>
    <recommendedName>
        <fullName evidence="3">CTP synthase (glutamine hydrolyzing)</fullName>
        <ecNumber evidence="3">6.3.4.2</ecNumber>
    </recommendedName>
</protein>
<keyword evidence="8" id="KW-0665">Pyrimidine biosynthesis</keyword>
<evidence type="ECO:0000313" key="11">
    <source>
        <dbReference type="EMBL" id="KAH9306112.1"/>
    </source>
</evidence>
<keyword evidence="7" id="KW-0315">Glutamine amidotransferase</keyword>
<evidence type="ECO:0000256" key="5">
    <source>
        <dbReference type="ARBA" id="ARBA00022741"/>
    </source>
</evidence>
<evidence type="ECO:0000313" key="12">
    <source>
        <dbReference type="Proteomes" id="UP000824469"/>
    </source>
</evidence>
<dbReference type="Proteomes" id="UP000824469">
    <property type="component" value="Unassembled WGS sequence"/>
</dbReference>
<feature type="non-terminal residue" evidence="11">
    <location>
        <position position="98"/>
    </location>
</feature>
<organism evidence="11 12">
    <name type="scientific">Taxus chinensis</name>
    <name type="common">Chinese yew</name>
    <name type="synonym">Taxus wallichiana var. chinensis</name>
    <dbReference type="NCBI Taxonomy" id="29808"/>
    <lineage>
        <taxon>Eukaryota</taxon>
        <taxon>Viridiplantae</taxon>
        <taxon>Streptophyta</taxon>
        <taxon>Embryophyta</taxon>
        <taxon>Tracheophyta</taxon>
        <taxon>Spermatophyta</taxon>
        <taxon>Pinopsida</taxon>
        <taxon>Pinidae</taxon>
        <taxon>Conifers II</taxon>
        <taxon>Cupressales</taxon>
        <taxon>Taxaceae</taxon>
        <taxon>Taxus</taxon>
    </lineage>
</organism>
<dbReference type="GO" id="GO:0019856">
    <property type="term" value="P:pyrimidine nucleobase biosynthetic process"/>
    <property type="evidence" value="ECO:0007669"/>
    <property type="project" value="TreeGrafter"/>
</dbReference>
<evidence type="ECO:0000256" key="6">
    <source>
        <dbReference type="ARBA" id="ARBA00022840"/>
    </source>
</evidence>
<dbReference type="GO" id="GO:0003883">
    <property type="term" value="F:CTP synthase activity"/>
    <property type="evidence" value="ECO:0007669"/>
    <property type="project" value="UniProtKB-EC"/>
</dbReference>
<dbReference type="GO" id="GO:0005524">
    <property type="term" value="F:ATP binding"/>
    <property type="evidence" value="ECO:0007669"/>
    <property type="project" value="UniProtKB-KW"/>
</dbReference>
<keyword evidence="4" id="KW-0436">Ligase</keyword>
<dbReference type="InterPro" id="IPR004468">
    <property type="entry name" value="CTP_synthase"/>
</dbReference>
<dbReference type="OMA" id="YIDERHP"/>
<keyword evidence="6" id="KW-0067">ATP-binding</keyword>
<dbReference type="EC" id="6.3.4.2" evidence="3"/>
<comment type="catalytic activity">
    <reaction evidence="9">
        <text>UTP + L-glutamine + ATP + H2O = CTP + L-glutamate + ADP + phosphate + 2 H(+)</text>
        <dbReference type="Rhea" id="RHEA:26426"/>
        <dbReference type="ChEBI" id="CHEBI:15377"/>
        <dbReference type="ChEBI" id="CHEBI:15378"/>
        <dbReference type="ChEBI" id="CHEBI:29985"/>
        <dbReference type="ChEBI" id="CHEBI:30616"/>
        <dbReference type="ChEBI" id="CHEBI:37563"/>
        <dbReference type="ChEBI" id="CHEBI:43474"/>
        <dbReference type="ChEBI" id="CHEBI:46398"/>
        <dbReference type="ChEBI" id="CHEBI:58359"/>
        <dbReference type="ChEBI" id="CHEBI:456216"/>
        <dbReference type="EC" id="6.3.4.2"/>
    </reaction>
</comment>
<evidence type="ECO:0000256" key="8">
    <source>
        <dbReference type="ARBA" id="ARBA00022975"/>
    </source>
</evidence>
<reference evidence="11 12" key="1">
    <citation type="journal article" date="2021" name="Nat. Plants">
        <title>The Taxus genome provides insights into paclitaxel biosynthesis.</title>
        <authorList>
            <person name="Xiong X."/>
            <person name="Gou J."/>
            <person name="Liao Q."/>
            <person name="Li Y."/>
            <person name="Zhou Q."/>
            <person name="Bi G."/>
            <person name="Li C."/>
            <person name="Du R."/>
            <person name="Wang X."/>
            <person name="Sun T."/>
            <person name="Guo L."/>
            <person name="Liang H."/>
            <person name="Lu P."/>
            <person name="Wu Y."/>
            <person name="Zhang Z."/>
            <person name="Ro D.K."/>
            <person name="Shang Y."/>
            <person name="Huang S."/>
            <person name="Yan J."/>
        </authorList>
    </citation>
    <scope>NUCLEOTIDE SEQUENCE [LARGE SCALE GENOMIC DNA]</scope>
    <source>
        <strain evidence="11">Ta-2019</strain>
    </source>
</reference>
<comment type="pathway">
    <text evidence="1">Pyrimidine metabolism; CTP biosynthesis via de novo pathway; CTP from UDP: step 2/2.</text>
</comment>
<dbReference type="AlphaFoldDB" id="A0AA38KVV9"/>
<dbReference type="Pfam" id="PF00117">
    <property type="entry name" value="GATase"/>
    <property type="match status" value="1"/>
</dbReference>
<keyword evidence="5" id="KW-0547">Nucleotide-binding</keyword>
<dbReference type="PANTHER" id="PTHR11550:SF0">
    <property type="entry name" value="CTP SYNTHASE-RELATED"/>
    <property type="match status" value="1"/>
</dbReference>
<proteinExistence type="inferred from homology"/>
<evidence type="ECO:0000256" key="9">
    <source>
        <dbReference type="ARBA" id="ARBA00047781"/>
    </source>
</evidence>
<dbReference type="GO" id="GO:0006241">
    <property type="term" value="P:CTP biosynthetic process"/>
    <property type="evidence" value="ECO:0007669"/>
    <property type="project" value="TreeGrafter"/>
</dbReference>
<evidence type="ECO:0000256" key="4">
    <source>
        <dbReference type="ARBA" id="ARBA00022598"/>
    </source>
</evidence>
<feature type="non-terminal residue" evidence="11">
    <location>
        <position position="1"/>
    </location>
</feature>
<sequence length="98" mass="11128">VLGLEGANSTEFDEQTPHPCVIFMPEGSRIHKGGTMRLGSRKTIFQTRDCITAKLYGNVHSVVERHRHRYEVNPEMVENLENAGLRFVGKDESGKRME</sequence>
<keyword evidence="12" id="KW-1185">Reference proteome</keyword>
<dbReference type="PANTHER" id="PTHR11550">
    <property type="entry name" value="CTP SYNTHASE"/>
    <property type="match status" value="1"/>
</dbReference>
<comment type="similarity">
    <text evidence="2">Belongs to the CTP synthase family.</text>
</comment>
<evidence type="ECO:0000256" key="3">
    <source>
        <dbReference type="ARBA" id="ARBA00012291"/>
    </source>
</evidence>
<dbReference type="InterPro" id="IPR029062">
    <property type="entry name" value="Class_I_gatase-like"/>
</dbReference>
<accession>A0AA38KVV9</accession>
<evidence type="ECO:0000259" key="10">
    <source>
        <dbReference type="Pfam" id="PF00117"/>
    </source>
</evidence>
<comment type="caution">
    <text evidence="11">The sequence shown here is derived from an EMBL/GenBank/DDBJ whole genome shotgun (WGS) entry which is preliminary data.</text>
</comment>
<dbReference type="InterPro" id="IPR017926">
    <property type="entry name" value="GATASE"/>
</dbReference>
<evidence type="ECO:0000256" key="7">
    <source>
        <dbReference type="ARBA" id="ARBA00022962"/>
    </source>
</evidence>
<dbReference type="Gene3D" id="3.40.50.880">
    <property type="match status" value="1"/>
</dbReference>
<evidence type="ECO:0000256" key="1">
    <source>
        <dbReference type="ARBA" id="ARBA00005171"/>
    </source>
</evidence>
<dbReference type="SUPFAM" id="SSF52317">
    <property type="entry name" value="Class I glutamine amidotransferase-like"/>
    <property type="match status" value="1"/>
</dbReference>
<dbReference type="EMBL" id="JAHRHJ020000008">
    <property type="protein sequence ID" value="KAH9306112.1"/>
    <property type="molecule type" value="Genomic_DNA"/>
</dbReference>
<name>A0AA38KVV9_TAXCH</name>
<gene>
    <name evidence="11" type="ORF">KI387_010516</name>
</gene>